<feature type="transmembrane region" description="Helical" evidence="7">
    <location>
        <begin position="6"/>
        <end position="22"/>
    </location>
</feature>
<evidence type="ECO:0000256" key="5">
    <source>
        <dbReference type="ARBA" id="ARBA00022989"/>
    </source>
</evidence>
<accession>A0ABS0E0T8</accession>
<sequence length="148" mass="16782">MENVLRAAIMYVFLFIIFKISGRKTLLEMTIFDFILVLIISEATQQALLGEDFSLTGAMITIGTLIFIDKSLGFLENKIPRLNLWLNGSPIILIENGKVLDHRLRKCSLSEDEIMEVARQQEGLESLDDIRFAILEKNGKISIIPVKK</sequence>
<evidence type="ECO:0000256" key="2">
    <source>
        <dbReference type="ARBA" id="ARBA00006448"/>
    </source>
</evidence>
<evidence type="ECO:0000313" key="9">
    <source>
        <dbReference type="EMBL" id="MBF7957998.1"/>
    </source>
</evidence>
<feature type="domain" description="YetF C-terminal" evidence="8">
    <location>
        <begin position="78"/>
        <end position="147"/>
    </location>
</feature>
<proteinExistence type="inferred from homology"/>
<dbReference type="PANTHER" id="PTHR34582">
    <property type="entry name" value="UPF0702 TRANSMEMBRANE PROTEIN YCAP"/>
    <property type="match status" value="1"/>
</dbReference>
<comment type="subcellular location">
    <subcellularLocation>
        <location evidence="1">Cell membrane</location>
        <topology evidence="1">Multi-pass membrane protein</topology>
    </subcellularLocation>
</comment>
<comment type="similarity">
    <text evidence="2">Belongs to the UPF0702 family.</text>
</comment>
<evidence type="ECO:0000256" key="3">
    <source>
        <dbReference type="ARBA" id="ARBA00022475"/>
    </source>
</evidence>
<protein>
    <submittedName>
        <fullName evidence="9">DUF421 domain-containing protein</fullName>
    </submittedName>
</protein>
<dbReference type="Proteomes" id="UP000600307">
    <property type="component" value="Unassembled WGS sequence"/>
</dbReference>
<keyword evidence="6 7" id="KW-0472">Membrane</keyword>
<keyword evidence="5 7" id="KW-1133">Transmembrane helix</keyword>
<evidence type="ECO:0000313" key="10">
    <source>
        <dbReference type="Proteomes" id="UP000600307"/>
    </source>
</evidence>
<dbReference type="Gene3D" id="3.30.240.20">
    <property type="entry name" value="bsu07140 like domains"/>
    <property type="match status" value="1"/>
</dbReference>
<evidence type="ECO:0000256" key="1">
    <source>
        <dbReference type="ARBA" id="ARBA00004651"/>
    </source>
</evidence>
<organism evidence="9 10">
    <name type="scientific">Rahnella victoriana</name>
    <dbReference type="NCBI Taxonomy" id="1510570"/>
    <lineage>
        <taxon>Bacteria</taxon>
        <taxon>Pseudomonadati</taxon>
        <taxon>Pseudomonadota</taxon>
        <taxon>Gammaproteobacteria</taxon>
        <taxon>Enterobacterales</taxon>
        <taxon>Yersiniaceae</taxon>
        <taxon>Rahnella</taxon>
    </lineage>
</organism>
<evidence type="ECO:0000256" key="7">
    <source>
        <dbReference type="SAM" id="Phobius"/>
    </source>
</evidence>
<evidence type="ECO:0000259" key="8">
    <source>
        <dbReference type="Pfam" id="PF04239"/>
    </source>
</evidence>
<dbReference type="EMBL" id="JADOBH010000005">
    <property type="protein sequence ID" value="MBF7957998.1"/>
    <property type="molecule type" value="Genomic_DNA"/>
</dbReference>
<keyword evidence="3" id="KW-1003">Cell membrane</keyword>
<dbReference type="InterPro" id="IPR007353">
    <property type="entry name" value="DUF421"/>
</dbReference>
<keyword evidence="10" id="KW-1185">Reference proteome</keyword>
<evidence type="ECO:0000256" key="4">
    <source>
        <dbReference type="ARBA" id="ARBA00022692"/>
    </source>
</evidence>
<keyword evidence="4 7" id="KW-0812">Transmembrane</keyword>
<dbReference type="PANTHER" id="PTHR34582:SF6">
    <property type="entry name" value="UPF0702 TRANSMEMBRANE PROTEIN YCAP"/>
    <property type="match status" value="1"/>
</dbReference>
<dbReference type="RefSeq" id="WP_195817986.1">
    <property type="nucleotide sequence ID" value="NZ_CP089920.1"/>
</dbReference>
<evidence type="ECO:0000256" key="6">
    <source>
        <dbReference type="ARBA" id="ARBA00023136"/>
    </source>
</evidence>
<gene>
    <name evidence="9" type="ORF">IV431_20790</name>
</gene>
<dbReference type="InterPro" id="IPR023090">
    <property type="entry name" value="UPF0702_alpha/beta_dom_sf"/>
</dbReference>
<comment type="caution">
    <text evidence="9">The sequence shown here is derived from an EMBL/GenBank/DDBJ whole genome shotgun (WGS) entry which is preliminary data.</text>
</comment>
<reference evidence="9 10" key="1">
    <citation type="submission" date="2020-11" db="EMBL/GenBank/DDBJ databases">
        <title>Taxonomic investigation of Rahnella spp.</title>
        <authorList>
            <person name="Lee S.D."/>
        </authorList>
    </citation>
    <scope>NUCLEOTIDE SEQUENCE [LARGE SCALE GENOMIC DNA]</scope>
    <source>
        <strain evidence="9 10">SAP-10</strain>
    </source>
</reference>
<dbReference type="Pfam" id="PF04239">
    <property type="entry name" value="DUF421"/>
    <property type="match status" value="1"/>
</dbReference>
<name>A0ABS0E0T8_9GAMM</name>